<feature type="compositionally biased region" description="Basic and acidic residues" evidence="1">
    <location>
        <begin position="412"/>
        <end position="431"/>
    </location>
</feature>
<organism evidence="4 5">
    <name type="scientific">Veillonella magna</name>
    <dbReference type="NCBI Taxonomy" id="464322"/>
    <lineage>
        <taxon>Bacteria</taxon>
        <taxon>Bacillati</taxon>
        <taxon>Bacillota</taxon>
        <taxon>Negativicutes</taxon>
        <taxon>Veillonellales</taxon>
        <taxon>Veillonellaceae</taxon>
        <taxon>Veillonella</taxon>
    </lineage>
</organism>
<proteinExistence type="predicted"/>
<evidence type="ECO:0000259" key="2">
    <source>
        <dbReference type="Pfam" id="PF08401"/>
    </source>
</evidence>
<sequence>MYRLSNALKENRKKVVDTLLSRAPKDHIWNSDIDMTRAQFNPSKKDSRIQRPANQLILASVAASNGYRDPRWMTYEDAQVQGFQVKQGEKATFIEEWKQEPLYTYKRNADNSVKHDETGKPVLSPVTDENGKPVTAYIGTAVPYYNAEQIVGIPAYEKPHGLSYEKRQELLDQLIKNSKAPIVFDSFRRCYYSVKEDVIHLPERFKEVAHKILHKDSPVEEMSTKEELYAAAIYGIVKSTGHKDRLFRNLRAEPEALAKEALVQDLAATKLAQRYDVSLHEFLRSNSLSKYDKDWQPYIKEKPFALFAAAKAASDAVKYIEEHMLTKEQRNDKFLRAEDVRDNPDLIKRDANGKELPPDLHRGVYENPVVINKQKKQEPVVKQELTAKEKIAEAKRQQEVIKTFDARKAQTYKIREAKTQRQHDRSRERGARVQHQA</sequence>
<dbReference type="Pfam" id="PF18818">
    <property type="entry name" value="MPTase-PolyVal"/>
    <property type="match status" value="1"/>
</dbReference>
<dbReference type="InterPro" id="IPR041459">
    <property type="entry name" value="MPTase-PolyVal"/>
</dbReference>
<evidence type="ECO:0000256" key="1">
    <source>
        <dbReference type="SAM" id="MobiDB-lite"/>
    </source>
</evidence>
<name>A0ABS2GDK4_9FIRM</name>
<dbReference type="Proteomes" id="UP000707138">
    <property type="component" value="Unassembled WGS sequence"/>
</dbReference>
<comment type="caution">
    <text evidence="4">The sequence shown here is derived from an EMBL/GenBank/DDBJ whole genome shotgun (WGS) entry which is preliminary data.</text>
</comment>
<dbReference type="Pfam" id="PF08401">
    <property type="entry name" value="ArdcN"/>
    <property type="match status" value="1"/>
</dbReference>
<feature type="domain" description="N-terminal" evidence="2">
    <location>
        <begin position="10"/>
        <end position="118"/>
    </location>
</feature>
<evidence type="ECO:0000313" key="5">
    <source>
        <dbReference type="Proteomes" id="UP000707138"/>
    </source>
</evidence>
<dbReference type="InterPro" id="IPR013610">
    <property type="entry name" value="ArdC_N"/>
</dbReference>
<dbReference type="EMBL" id="JACJLA010000001">
    <property type="protein sequence ID" value="MBM6911902.1"/>
    <property type="molecule type" value="Genomic_DNA"/>
</dbReference>
<feature type="region of interest" description="Disordered" evidence="1">
    <location>
        <begin position="412"/>
        <end position="437"/>
    </location>
</feature>
<evidence type="ECO:0000313" key="4">
    <source>
        <dbReference type="EMBL" id="MBM6911902.1"/>
    </source>
</evidence>
<accession>A0ABS2GDK4</accession>
<protein>
    <submittedName>
        <fullName evidence="4">DUF1738 domain-containing protein</fullName>
    </submittedName>
</protein>
<gene>
    <name evidence="4" type="ORF">H6A01_00990</name>
</gene>
<keyword evidence="5" id="KW-1185">Reference proteome</keyword>
<feature type="domain" description="Polyvalent protein metallopeptidase" evidence="3">
    <location>
        <begin position="171"/>
        <end position="311"/>
    </location>
</feature>
<evidence type="ECO:0000259" key="3">
    <source>
        <dbReference type="Pfam" id="PF18818"/>
    </source>
</evidence>
<dbReference type="RefSeq" id="WP_205087218.1">
    <property type="nucleotide sequence ID" value="NZ_JACJLA010000001.1"/>
</dbReference>
<reference evidence="4 5" key="1">
    <citation type="journal article" date="2021" name="Sci. Rep.">
        <title>The distribution of antibiotic resistance genes in chicken gut microbiota commensals.</title>
        <authorList>
            <person name="Juricova H."/>
            <person name="Matiasovicova J."/>
            <person name="Kubasova T."/>
            <person name="Cejkova D."/>
            <person name="Rychlik I."/>
        </authorList>
    </citation>
    <scope>NUCLEOTIDE SEQUENCE [LARGE SCALE GENOMIC DNA]</scope>
    <source>
        <strain evidence="4 5">An537</strain>
    </source>
</reference>